<keyword evidence="1" id="KW-0732">Signal</keyword>
<evidence type="ECO:0000313" key="5">
    <source>
        <dbReference type="Proteomes" id="UP000589485"/>
    </source>
</evidence>
<dbReference type="GO" id="GO:0006955">
    <property type="term" value="P:immune response"/>
    <property type="evidence" value="ECO:0007669"/>
    <property type="project" value="TreeGrafter"/>
</dbReference>
<comment type="caution">
    <text evidence="4">The sequence shown here is derived from an EMBL/GenBank/DDBJ whole genome shotgun (WGS) entry which is preliminary data.</text>
</comment>
<protein>
    <submittedName>
        <fullName evidence="4">FCRLA protein</fullName>
    </submittedName>
</protein>
<feature type="non-terminal residue" evidence="4">
    <location>
        <position position="105"/>
    </location>
</feature>
<name>A0A7K7TIS7_9TYRA</name>
<dbReference type="GO" id="GO:0007166">
    <property type="term" value="P:cell surface receptor signaling pathway"/>
    <property type="evidence" value="ECO:0007669"/>
    <property type="project" value="TreeGrafter"/>
</dbReference>
<dbReference type="InterPro" id="IPR007110">
    <property type="entry name" value="Ig-like_dom"/>
</dbReference>
<dbReference type="PROSITE" id="PS50835">
    <property type="entry name" value="IG_LIKE"/>
    <property type="match status" value="1"/>
</dbReference>
<dbReference type="OrthoDB" id="6151406at2759"/>
<dbReference type="PANTHER" id="PTHR11481">
    <property type="entry name" value="IMMUNOGLOBULIN FC RECEPTOR"/>
    <property type="match status" value="1"/>
</dbReference>
<dbReference type="InterPro" id="IPR050488">
    <property type="entry name" value="Ig_Fc_receptor"/>
</dbReference>
<dbReference type="Pfam" id="PF13895">
    <property type="entry name" value="Ig_2"/>
    <property type="match status" value="1"/>
</dbReference>
<evidence type="ECO:0000259" key="3">
    <source>
        <dbReference type="PROSITE" id="PS50835"/>
    </source>
</evidence>
<dbReference type="Gene3D" id="2.60.40.10">
    <property type="entry name" value="Immunoglobulins"/>
    <property type="match status" value="1"/>
</dbReference>
<evidence type="ECO:0000313" key="4">
    <source>
        <dbReference type="EMBL" id="NXA16709.1"/>
    </source>
</evidence>
<dbReference type="SUPFAM" id="SSF48726">
    <property type="entry name" value="Immunoglobulin"/>
    <property type="match status" value="1"/>
</dbReference>
<organism evidence="4 5">
    <name type="scientific">Sapayoa aenigma</name>
    <name type="common">broad-billed sapayoa</name>
    <dbReference type="NCBI Taxonomy" id="239371"/>
    <lineage>
        <taxon>Eukaryota</taxon>
        <taxon>Metazoa</taxon>
        <taxon>Chordata</taxon>
        <taxon>Craniata</taxon>
        <taxon>Vertebrata</taxon>
        <taxon>Euteleostomi</taxon>
        <taxon>Archelosauria</taxon>
        <taxon>Archosauria</taxon>
        <taxon>Dinosauria</taxon>
        <taxon>Saurischia</taxon>
        <taxon>Theropoda</taxon>
        <taxon>Coelurosauria</taxon>
        <taxon>Aves</taxon>
        <taxon>Neognathae</taxon>
        <taxon>Neoaves</taxon>
        <taxon>Telluraves</taxon>
        <taxon>Australaves</taxon>
        <taxon>Passeriformes</taxon>
        <taxon>Tyrannidae</taxon>
        <taxon>Sapayoa</taxon>
    </lineage>
</organism>
<dbReference type="EMBL" id="VZSY01006380">
    <property type="protein sequence ID" value="NXA16709.1"/>
    <property type="molecule type" value="Genomic_DNA"/>
</dbReference>
<proteinExistence type="predicted"/>
<dbReference type="SMART" id="SM00409">
    <property type="entry name" value="IG"/>
    <property type="match status" value="1"/>
</dbReference>
<gene>
    <name evidence="4" type="primary">Fcrla_0</name>
    <name evidence="4" type="ORF">SAPAEN_R15281</name>
</gene>
<keyword evidence="5" id="KW-1185">Reference proteome</keyword>
<dbReference type="InterPro" id="IPR036179">
    <property type="entry name" value="Ig-like_dom_sf"/>
</dbReference>
<feature type="domain" description="Ig-like" evidence="3">
    <location>
        <begin position="7"/>
        <end position="93"/>
    </location>
</feature>
<dbReference type="GO" id="GO:0009897">
    <property type="term" value="C:external side of plasma membrane"/>
    <property type="evidence" value="ECO:0007669"/>
    <property type="project" value="TreeGrafter"/>
</dbReference>
<dbReference type="PANTHER" id="PTHR11481:SF64">
    <property type="entry name" value="FC RECEPTOR-LIKE PROTEIN 4"/>
    <property type="match status" value="1"/>
</dbReference>
<evidence type="ECO:0000256" key="2">
    <source>
        <dbReference type="ARBA" id="ARBA00023157"/>
    </source>
</evidence>
<dbReference type="InterPro" id="IPR013783">
    <property type="entry name" value="Ig-like_fold"/>
</dbReference>
<dbReference type="GO" id="GO:0004888">
    <property type="term" value="F:transmembrane signaling receptor activity"/>
    <property type="evidence" value="ECO:0007669"/>
    <property type="project" value="TreeGrafter"/>
</dbReference>
<dbReference type="AlphaFoldDB" id="A0A7K7TIS7"/>
<feature type="non-terminal residue" evidence="4">
    <location>
        <position position="1"/>
    </location>
</feature>
<accession>A0A7K7TIS7</accession>
<keyword evidence="2" id="KW-1015">Disulfide bond</keyword>
<dbReference type="Proteomes" id="UP000589485">
    <property type="component" value="Unassembled WGS sequence"/>
</dbReference>
<sequence length="105" mass="11946">AMGHLCPADWLVLQVPAHALMEGDKVALRCRGWNDMPVTQVRFYQEGKDLGEPLEGTELSLPTLQLHHRGRYRCRGRVSTWLSQWSEESVPVTVTVHGERLHTDT</sequence>
<reference evidence="4 5" key="1">
    <citation type="submission" date="2019-09" db="EMBL/GenBank/DDBJ databases">
        <title>Bird 10,000 Genomes (B10K) Project - Family phase.</title>
        <authorList>
            <person name="Zhang G."/>
        </authorList>
    </citation>
    <scope>NUCLEOTIDE SEQUENCE [LARGE SCALE GENOMIC DNA]</scope>
    <source>
        <strain evidence="4">B10K-DU-030-41</strain>
        <tissue evidence="4">Muscle</tissue>
    </source>
</reference>
<dbReference type="InterPro" id="IPR003599">
    <property type="entry name" value="Ig_sub"/>
</dbReference>
<evidence type="ECO:0000256" key="1">
    <source>
        <dbReference type="ARBA" id="ARBA00022729"/>
    </source>
</evidence>